<sequence>MSNSATLRIPVITSPEKVLEMSLKIRTLGPMARVIIEETEVMAIRLSPVGEINLHAKNLALLQSVRKMNFFSRKLAENQAGSWHSRG</sequence>
<proteinExistence type="predicted"/>
<protein>
    <submittedName>
        <fullName evidence="1">Uncharacterized protein</fullName>
    </submittedName>
</protein>
<reference evidence="1" key="1">
    <citation type="submission" date="2010-01" db="EMBL/GenBank/DDBJ databases">
        <title>Genome fragments of uncultured bacteria from the North Pacific subtropical Gyre.</title>
        <authorList>
            <person name="Pham V.D."/>
            <person name="Delong E.F."/>
        </authorList>
    </citation>
    <scope>NUCLEOTIDE SEQUENCE</scope>
</reference>
<dbReference type="EMBL" id="GU567988">
    <property type="protein sequence ID" value="ADI22497.1"/>
    <property type="molecule type" value="Genomic_DNA"/>
</dbReference>
<evidence type="ECO:0000313" key="1">
    <source>
        <dbReference type="EMBL" id="ADI22497.1"/>
    </source>
</evidence>
<organism evidence="1">
    <name type="scientific">uncultured verrucomicrobium HF0500_08N17</name>
    <dbReference type="NCBI Taxonomy" id="723597"/>
    <lineage>
        <taxon>Bacteria</taxon>
        <taxon>Pseudomonadati</taxon>
        <taxon>Verrucomicrobiota</taxon>
        <taxon>environmental samples</taxon>
    </lineage>
</organism>
<dbReference type="AlphaFoldDB" id="E7C4X3"/>
<name>E7C4X3_9BACT</name>
<accession>E7C4X3</accession>